<dbReference type="InterPro" id="IPR005793">
    <property type="entry name" value="Formyl_trans_C"/>
</dbReference>
<dbReference type="EMBL" id="LR026963">
    <property type="protein sequence ID" value="VBB69387.1"/>
    <property type="molecule type" value="Genomic_DNA"/>
</dbReference>
<protein>
    <recommendedName>
        <fullName evidence="2">methionyl-tRNA formyltransferase</fullName>
        <ecNumber evidence="2">2.1.2.9</ecNumber>
    </recommendedName>
</protein>
<dbReference type="GO" id="GO:0005829">
    <property type="term" value="C:cytosol"/>
    <property type="evidence" value="ECO:0007669"/>
    <property type="project" value="TreeGrafter"/>
</dbReference>
<dbReference type="SUPFAM" id="SSF50486">
    <property type="entry name" value="FMT C-terminal domain-like"/>
    <property type="match status" value="1"/>
</dbReference>
<dbReference type="PANTHER" id="PTHR11138:SF5">
    <property type="entry name" value="METHIONYL-TRNA FORMYLTRANSFERASE, MITOCHONDRIAL"/>
    <property type="match status" value="1"/>
</dbReference>
<accession>A0A484H5Q9</accession>
<dbReference type="InterPro" id="IPR041711">
    <property type="entry name" value="Met-tRNA-FMT_N"/>
</dbReference>
<evidence type="ECO:0000256" key="1">
    <source>
        <dbReference type="ARBA" id="ARBA00010699"/>
    </source>
</evidence>
<feature type="domain" description="Formyl transferase N-terminal" evidence="5">
    <location>
        <begin position="8"/>
        <end position="185"/>
    </location>
</feature>
<organism evidence="7">
    <name type="scientific">invertebrate metagenome</name>
    <dbReference type="NCBI Taxonomy" id="1711999"/>
    <lineage>
        <taxon>unclassified sequences</taxon>
        <taxon>metagenomes</taxon>
        <taxon>organismal metagenomes</taxon>
    </lineage>
</organism>
<dbReference type="CDD" id="cd08704">
    <property type="entry name" value="Met_tRNA_FMT_C"/>
    <property type="match status" value="1"/>
</dbReference>
<evidence type="ECO:0000256" key="4">
    <source>
        <dbReference type="ARBA" id="ARBA00022917"/>
    </source>
</evidence>
<dbReference type="Pfam" id="PF00551">
    <property type="entry name" value="Formyl_trans_N"/>
    <property type="match status" value="1"/>
</dbReference>
<evidence type="ECO:0000259" key="5">
    <source>
        <dbReference type="Pfam" id="PF00551"/>
    </source>
</evidence>
<keyword evidence="4" id="KW-0648">Protein biosynthesis</keyword>
<dbReference type="NCBIfam" id="TIGR00460">
    <property type="entry name" value="fmt"/>
    <property type="match status" value="1"/>
</dbReference>
<reference evidence="7" key="1">
    <citation type="submission" date="2018-10" db="EMBL/GenBank/DDBJ databases">
        <authorList>
            <person name="Gruber-Vodicka H."/>
            <person name="Jaeckle O."/>
        </authorList>
    </citation>
    <scope>NUCLEOTIDE SEQUENCE</scope>
</reference>
<sequence>MTQTPLLRIAFMGTSDFAVPSLMALARRYRVVCTYTRPPKQAGRGLKERRSPVHEAAAAIGLPVRTPQTLQDPITLQEWSALQADVGVVVAYGLVLPGQVLAAPRLGCVNVHASLLPRWRGATPIHRAVMVGDTVSGVTIMQMDAGLDTGPILLTVDTPITNSTTAGSLHDRLAHAGASLLLQALDGLVAGTLVPRPQSAEGVTYARKITESEGRIDWTLPAVTLATLVRGLSPQPGAFCLHEGTRLKVLMAKAAANVMVGAAAPGTVLDDRFTVACGVGALCLTYVQRAGKTAIAAVPFLRGYPLTPGTVLS</sequence>
<evidence type="ECO:0000313" key="7">
    <source>
        <dbReference type="EMBL" id="VBB69387.1"/>
    </source>
</evidence>
<dbReference type="EC" id="2.1.2.9" evidence="2"/>
<dbReference type="PANTHER" id="PTHR11138">
    <property type="entry name" value="METHIONYL-TRNA FORMYLTRANSFERASE"/>
    <property type="match status" value="1"/>
</dbReference>
<evidence type="ECO:0000259" key="6">
    <source>
        <dbReference type="Pfam" id="PF02911"/>
    </source>
</evidence>
<dbReference type="InterPro" id="IPR001555">
    <property type="entry name" value="GART_AS"/>
</dbReference>
<dbReference type="InterPro" id="IPR036477">
    <property type="entry name" value="Formyl_transf_N_sf"/>
</dbReference>
<dbReference type="Gene3D" id="3.40.50.12230">
    <property type="match status" value="1"/>
</dbReference>
<dbReference type="Pfam" id="PF02911">
    <property type="entry name" value="Formyl_trans_C"/>
    <property type="match status" value="1"/>
</dbReference>
<comment type="similarity">
    <text evidence="1">Belongs to the Fmt family.</text>
</comment>
<dbReference type="InterPro" id="IPR002376">
    <property type="entry name" value="Formyl_transf_N"/>
</dbReference>
<evidence type="ECO:0000256" key="3">
    <source>
        <dbReference type="ARBA" id="ARBA00022679"/>
    </source>
</evidence>
<dbReference type="GO" id="GO:0004479">
    <property type="term" value="F:methionyl-tRNA formyltransferase activity"/>
    <property type="evidence" value="ECO:0007669"/>
    <property type="project" value="UniProtKB-EC"/>
</dbReference>
<dbReference type="InterPro" id="IPR011034">
    <property type="entry name" value="Formyl_transferase-like_C_sf"/>
</dbReference>
<dbReference type="CDD" id="cd08646">
    <property type="entry name" value="FMT_core_Met-tRNA-FMT_N"/>
    <property type="match status" value="1"/>
</dbReference>
<dbReference type="SUPFAM" id="SSF53328">
    <property type="entry name" value="Formyltransferase"/>
    <property type="match status" value="1"/>
</dbReference>
<dbReference type="PROSITE" id="PS00373">
    <property type="entry name" value="GART"/>
    <property type="match status" value="1"/>
</dbReference>
<name>A0A484H5Q9_9ZZZZ</name>
<keyword evidence="3 7" id="KW-0808">Transferase</keyword>
<dbReference type="HAMAP" id="MF_00182">
    <property type="entry name" value="Formyl_trans"/>
    <property type="match status" value="1"/>
</dbReference>
<dbReference type="InterPro" id="IPR044135">
    <property type="entry name" value="Met-tRNA-FMT_C"/>
</dbReference>
<proteinExistence type="inferred from homology"/>
<dbReference type="InterPro" id="IPR005794">
    <property type="entry name" value="Fmt"/>
</dbReference>
<dbReference type="AlphaFoldDB" id="A0A484H5Q9"/>
<evidence type="ECO:0000256" key="2">
    <source>
        <dbReference type="ARBA" id="ARBA00012261"/>
    </source>
</evidence>
<feature type="domain" description="Formyl transferase C-terminal" evidence="6">
    <location>
        <begin position="208"/>
        <end position="304"/>
    </location>
</feature>
<gene>
    <name evidence="7" type="ORF">RIEGSTA812A_PEG_860</name>
</gene>